<evidence type="ECO:0000313" key="2">
    <source>
        <dbReference type="EMBL" id="KAG0479360.1"/>
    </source>
</evidence>
<dbReference type="EMBL" id="JADCNL010000005">
    <property type="protein sequence ID" value="KAG0479360.1"/>
    <property type="molecule type" value="Genomic_DNA"/>
</dbReference>
<protein>
    <submittedName>
        <fullName evidence="2">Uncharacterized protein</fullName>
    </submittedName>
</protein>
<feature type="compositionally biased region" description="Polar residues" evidence="1">
    <location>
        <begin position="34"/>
        <end position="56"/>
    </location>
</feature>
<gene>
    <name evidence="2" type="ORF">HPP92_010218</name>
</gene>
<dbReference type="AlphaFoldDB" id="A0A835QTG9"/>
<evidence type="ECO:0000313" key="3">
    <source>
        <dbReference type="Proteomes" id="UP000636800"/>
    </source>
</evidence>
<accession>A0A835QTG9</accession>
<reference evidence="2 3" key="1">
    <citation type="journal article" date="2020" name="Nat. Food">
        <title>A phased Vanilla planifolia genome enables genetic improvement of flavour and production.</title>
        <authorList>
            <person name="Hasing T."/>
            <person name="Tang H."/>
            <person name="Brym M."/>
            <person name="Khazi F."/>
            <person name="Huang T."/>
            <person name="Chambers A.H."/>
        </authorList>
    </citation>
    <scope>NUCLEOTIDE SEQUENCE [LARGE SCALE GENOMIC DNA]</scope>
    <source>
        <tissue evidence="2">Leaf</tissue>
    </source>
</reference>
<comment type="caution">
    <text evidence="2">The sequence shown here is derived from an EMBL/GenBank/DDBJ whole genome shotgun (WGS) entry which is preliminary data.</text>
</comment>
<keyword evidence="3" id="KW-1185">Reference proteome</keyword>
<name>A0A835QTG9_VANPL</name>
<proteinExistence type="predicted"/>
<dbReference type="Proteomes" id="UP000636800">
    <property type="component" value="Chromosome 5"/>
</dbReference>
<evidence type="ECO:0000256" key="1">
    <source>
        <dbReference type="SAM" id="MobiDB-lite"/>
    </source>
</evidence>
<organism evidence="2 3">
    <name type="scientific">Vanilla planifolia</name>
    <name type="common">Vanilla</name>
    <dbReference type="NCBI Taxonomy" id="51239"/>
    <lineage>
        <taxon>Eukaryota</taxon>
        <taxon>Viridiplantae</taxon>
        <taxon>Streptophyta</taxon>
        <taxon>Embryophyta</taxon>
        <taxon>Tracheophyta</taxon>
        <taxon>Spermatophyta</taxon>
        <taxon>Magnoliopsida</taxon>
        <taxon>Liliopsida</taxon>
        <taxon>Asparagales</taxon>
        <taxon>Orchidaceae</taxon>
        <taxon>Vanilloideae</taxon>
        <taxon>Vanilleae</taxon>
        <taxon>Vanilla</taxon>
    </lineage>
</organism>
<sequence>MQGGMTLPKDGTRAEGTKRNKCVNKLTKAMASMPRSSSTMTNLSKQGTKGSTQIDLSSEDEGWPMQDCDEYILVT</sequence>
<feature type="region of interest" description="Disordered" evidence="1">
    <location>
        <begin position="1"/>
        <end position="20"/>
    </location>
</feature>
<feature type="region of interest" description="Disordered" evidence="1">
    <location>
        <begin position="31"/>
        <end position="63"/>
    </location>
</feature>